<dbReference type="RefSeq" id="WP_105933330.1">
    <property type="nucleotide sequence ID" value="NZ_PVNP01000021.1"/>
</dbReference>
<evidence type="ECO:0000256" key="6">
    <source>
        <dbReference type="ARBA" id="ARBA00023136"/>
    </source>
</evidence>
<keyword evidence="5 7" id="KW-1133">Transmembrane helix</keyword>
<dbReference type="AlphaFoldDB" id="A0A2S9VF20"/>
<dbReference type="PANTHER" id="PTHR33362:SF4">
    <property type="entry name" value="2,3-DIKETO-L-GULONATE TRAP TRANSPORTER LARGE PERMEASE PROTEIN YIAN"/>
    <property type="match status" value="1"/>
</dbReference>
<dbReference type="Pfam" id="PF06808">
    <property type="entry name" value="DctM"/>
    <property type="match status" value="1"/>
</dbReference>
<feature type="transmembrane region" description="Helical" evidence="7">
    <location>
        <begin position="307"/>
        <end position="326"/>
    </location>
</feature>
<comment type="subunit">
    <text evidence="7">The complex comprises the extracytoplasmic solute receptor protein and the two transmembrane proteins.</text>
</comment>
<gene>
    <name evidence="9" type="ORF">C6Y40_03280</name>
</gene>
<dbReference type="PANTHER" id="PTHR33362">
    <property type="entry name" value="SIALIC ACID TRAP TRANSPORTER PERMEASE PROTEIN SIAT-RELATED"/>
    <property type="match status" value="1"/>
</dbReference>
<protein>
    <recommendedName>
        <fullName evidence="7">TRAP transporter large permease protein</fullName>
    </recommendedName>
</protein>
<feature type="transmembrane region" description="Helical" evidence="7">
    <location>
        <begin position="399"/>
        <end position="420"/>
    </location>
</feature>
<accession>A0A2S9VF20</accession>
<feature type="domain" description="TRAP C4-dicarboxylate transport system permease DctM subunit" evidence="8">
    <location>
        <begin position="4"/>
        <end position="416"/>
    </location>
</feature>
<reference evidence="10" key="1">
    <citation type="journal article" date="2020" name="Int. J. Syst. Evol. Microbiol.">
        <title>Alteromonas alba sp. nov., a marine bacterium isolated from the seawater of the West Pacific Ocean.</title>
        <authorList>
            <person name="Sun C."/>
            <person name="Wu Y.-H."/>
            <person name="Xamxidin M."/>
            <person name="Cheng H."/>
            <person name="Xu X.-W."/>
        </authorList>
    </citation>
    <scope>NUCLEOTIDE SEQUENCE [LARGE SCALE GENOMIC DNA]</scope>
    <source>
        <strain evidence="10">190</strain>
    </source>
</reference>
<evidence type="ECO:0000259" key="8">
    <source>
        <dbReference type="Pfam" id="PF06808"/>
    </source>
</evidence>
<feature type="transmembrane region" description="Helical" evidence="7">
    <location>
        <begin position="44"/>
        <end position="63"/>
    </location>
</feature>
<keyword evidence="7" id="KW-0813">Transport</keyword>
<dbReference type="PIRSF" id="PIRSF006066">
    <property type="entry name" value="HI0050"/>
    <property type="match status" value="1"/>
</dbReference>
<feature type="transmembrane region" description="Helical" evidence="7">
    <location>
        <begin position="132"/>
        <end position="156"/>
    </location>
</feature>
<name>A0A2S9VF20_9ALTE</name>
<feature type="transmembrane region" description="Helical" evidence="7">
    <location>
        <begin position="357"/>
        <end position="379"/>
    </location>
</feature>
<evidence type="ECO:0000313" key="10">
    <source>
        <dbReference type="Proteomes" id="UP000238949"/>
    </source>
</evidence>
<dbReference type="Proteomes" id="UP000238949">
    <property type="component" value="Unassembled WGS sequence"/>
</dbReference>
<feature type="transmembrane region" description="Helical" evidence="7">
    <location>
        <begin position="216"/>
        <end position="234"/>
    </location>
</feature>
<comment type="similarity">
    <text evidence="7">Belongs to the TRAP transporter large permease family.</text>
</comment>
<dbReference type="GO" id="GO:0005886">
    <property type="term" value="C:plasma membrane"/>
    <property type="evidence" value="ECO:0007669"/>
    <property type="project" value="UniProtKB-SubCell"/>
</dbReference>
<dbReference type="GO" id="GO:0022857">
    <property type="term" value="F:transmembrane transporter activity"/>
    <property type="evidence" value="ECO:0007669"/>
    <property type="project" value="UniProtKB-UniRule"/>
</dbReference>
<evidence type="ECO:0000256" key="2">
    <source>
        <dbReference type="ARBA" id="ARBA00022475"/>
    </source>
</evidence>
<feature type="transmembrane region" description="Helical" evidence="7">
    <location>
        <begin position="168"/>
        <end position="190"/>
    </location>
</feature>
<comment type="subcellular location">
    <subcellularLocation>
        <location evidence="1 7">Cell inner membrane</location>
        <topology evidence="1 7">Multi-pass membrane protein</topology>
    </subcellularLocation>
</comment>
<comment type="function">
    <text evidence="7">Part of the tripartite ATP-independent periplasmic (TRAP) transport system.</text>
</comment>
<proteinExistence type="inferred from homology"/>
<keyword evidence="6 7" id="KW-0472">Membrane</keyword>
<evidence type="ECO:0000256" key="7">
    <source>
        <dbReference type="RuleBase" id="RU369079"/>
    </source>
</evidence>
<dbReference type="InterPro" id="IPR004681">
    <property type="entry name" value="TRAP_DctM"/>
</dbReference>
<evidence type="ECO:0000313" key="9">
    <source>
        <dbReference type="EMBL" id="PRO75036.1"/>
    </source>
</evidence>
<evidence type="ECO:0000256" key="3">
    <source>
        <dbReference type="ARBA" id="ARBA00022519"/>
    </source>
</evidence>
<feature type="transmembrane region" description="Helical" evidence="7">
    <location>
        <begin position="240"/>
        <end position="256"/>
    </location>
</feature>
<dbReference type="NCBIfam" id="TIGR00786">
    <property type="entry name" value="dctM"/>
    <property type="match status" value="1"/>
</dbReference>
<comment type="caution">
    <text evidence="7">Lacks conserved residue(s) required for the propagation of feature annotation.</text>
</comment>
<comment type="caution">
    <text evidence="9">The sequence shown here is derived from an EMBL/GenBank/DDBJ whole genome shotgun (WGS) entry which is preliminary data.</text>
</comment>
<feature type="transmembrane region" description="Helical" evidence="7">
    <location>
        <begin position="75"/>
        <end position="93"/>
    </location>
</feature>
<organism evidence="9 10">
    <name type="scientific">Alteromonas alba</name>
    <dbReference type="NCBI Taxonomy" id="2079529"/>
    <lineage>
        <taxon>Bacteria</taxon>
        <taxon>Pseudomonadati</taxon>
        <taxon>Pseudomonadota</taxon>
        <taxon>Gammaproteobacteria</taxon>
        <taxon>Alteromonadales</taxon>
        <taxon>Alteromonadaceae</taxon>
        <taxon>Alteromonas/Salinimonas group</taxon>
        <taxon>Alteromonas</taxon>
    </lineage>
</organism>
<keyword evidence="3 7" id="KW-0997">Cell inner membrane</keyword>
<dbReference type="EMBL" id="PVNP01000021">
    <property type="protein sequence ID" value="PRO75036.1"/>
    <property type="molecule type" value="Genomic_DNA"/>
</dbReference>
<evidence type="ECO:0000256" key="4">
    <source>
        <dbReference type="ARBA" id="ARBA00022692"/>
    </source>
</evidence>
<keyword evidence="4 7" id="KW-0812">Transmembrane</keyword>
<keyword evidence="2" id="KW-1003">Cell membrane</keyword>
<sequence>MMMLLVFLALLLAGVPLAFSLMASGLLFFVMHDSLPALVAVQRMVSSSQSFPLLAVPFFILAGHIMNASGITTRLISFANLLVCWISGGLAHVTIVLSALMGGVSGSAIADAAMQARILGKPMEDSGLPRGFSAAIITVSALITACIPPSIGLILYGYMGNVSIGKLFIAGLLPGALLTIALMLCVRWVASSQKLGNTETQKPPAFREVMHAASRCKWALLFPVLLIVTIRWGIFTPSEAGAFAVVYAVLVGLFAYRELTFAQLYSALNESVRDIGMIMLIVLAAGTVGYVIAFQQLPVELAQSVSAVTQSPLLVLMICLALLLVIGTLMEGTITVLLLTPILVPVIQSVGIDPVHFGILLVLVVTFGGTTPPVGIAMYTVCNIMDCSITQFIRHVWPFYLTVLVVLLLLALLPELVLFLPDYVYATP</sequence>
<evidence type="ECO:0000256" key="1">
    <source>
        <dbReference type="ARBA" id="ARBA00004429"/>
    </source>
</evidence>
<dbReference type="OrthoDB" id="8627919at2"/>
<feature type="transmembrane region" description="Helical" evidence="7">
    <location>
        <begin position="277"/>
        <end position="295"/>
    </location>
</feature>
<dbReference type="InterPro" id="IPR010656">
    <property type="entry name" value="DctM"/>
</dbReference>
<evidence type="ECO:0000256" key="5">
    <source>
        <dbReference type="ARBA" id="ARBA00022989"/>
    </source>
</evidence>
<keyword evidence="10" id="KW-1185">Reference proteome</keyword>